<keyword evidence="5" id="KW-1185">Reference proteome</keyword>
<dbReference type="SUPFAM" id="SSF56801">
    <property type="entry name" value="Acetyl-CoA synthetase-like"/>
    <property type="match status" value="1"/>
</dbReference>
<feature type="domain" description="AMP-dependent synthetase/ligase" evidence="3">
    <location>
        <begin position="91"/>
        <end position="508"/>
    </location>
</feature>
<evidence type="ECO:0000256" key="2">
    <source>
        <dbReference type="ARBA" id="ARBA00022840"/>
    </source>
</evidence>
<dbReference type="Pfam" id="PF00501">
    <property type="entry name" value="AMP-binding"/>
    <property type="match status" value="1"/>
</dbReference>
<dbReference type="EMBL" id="CAHR02000002">
    <property type="protein sequence ID" value="CCG80519.1"/>
    <property type="molecule type" value="Genomic_DNA"/>
</dbReference>
<evidence type="ECO:0000259" key="3">
    <source>
        <dbReference type="Pfam" id="PF00501"/>
    </source>
</evidence>
<comment type="caution">
    <text evidence="4">The sequence shown here is derived from an EMBL/GenBank/DDBJ whole genome shotgun (WGS) entry which is preliminary data.</text>
</comment>
<dbReference type="InterPro" id="IPR000873">
    <property type="entry name" value="AMP-dep_synth/lig_dom"/>
</dbReference>
<dbReference type="VEuPathDB" id="FungiDB:TAPDE_000022"/>
<dbReference type="PANTHER" id="PTHR43272">
    <property type="entry name" value="LONG-CHAIN-FATTY-ACID--COA LIGASE"/>
    <property type="match status" value="1"/>
</dbReference>
<dbReference type="GO" id="GO:0005524">
    <property type="term" value="F:ATP binding"/>
    <property type="evidence" value="ECO:0007669"/>
    <property type="project" value="UniProtKB-KW"/>
</dbReference>
<keyword evidence="2" id="KW-0067">ATP-binding</keyword>
<organism evidence="4 5">
    <name type="scientific">Taphrina deformans (strain PYCC 5710 / ATCC 11124 / CBS 356.35 / IMI 108563 / JCM 9778 / NBRC 8474)</name>
    <name type="common">Peach leaf curl fungus</name>
    <name type="synonym">Lalaria deformans</name>
    <dbReference type="NCBI Taxonomy" id="1097556"/>
    <lineage>
        <taxon>Eukaryota</taxon>
        <taxon>Fungi</taxon>
        <taxon>Dikarya</taxon>
        <taxon>Ascomycota</taxon>
        <taxon>Taphrinomycotina</taxon>
        <taxon>Taphrinomycetes</taxon>
        <taxon>Taphrinales</taxon>
        <taxon>Taphrinaceae</taxon>
        <taxon>Taphrina</taxon>
    </lineage>
</organism>
<dbReference type="STRING" id="1097556.R4X698"/>
<gene>
    <name evidence="4" type="ORF">TAPDE_000022</name>
</gene>
<dbReference type="AlphaFoldDB" id="R4X698"/>
<dbReference type="Proteomes" id="UP000013776">
    <property type="component" value="Unassembled WGS sequence"/>
</dbReference>
<dbReference type="PROSITE" id="PS00455">
    <property type="entry name" value="AMP_BINDING"/>
    <property type="match status" value="1"/>
</dbReference>
<dbReference type="PANTHER" id="PTHR43272:SF33">
    <property type="entry name" value="AMP-BINDING DOMAIN-CONTAINING PROTEIN-RELATED"/>
    <property type="match status" value="1"/>
</dbReference>
<dbReference type="eggNOG" id="KOG1256">
    <property type="taxonomic scope" value="Eukaryota"/>
</dbReference>
<dbReference type="InterPro" id="IPR020845">
    <property type="entry name" value="AMP-binding_CS"/>
</dbReference>
<protein>
    <submittedName>
        <fullName evidence="4">AMP-binding enzyme</fullName>
    </submittedName>
</protein>
<name>R4X698_TAPDE</name>
<dbReference type="OrthoDB" id="1700726at2759"/>
<dbReference type="GO" id="GO:0004467">
    <property type="term" value="F:long-chain fatty acid-CoA ligase activity"/>
    <property type="evidence" value="ECO:0007669"/>
    <property type="project" value="TreeGrafter"/>
</dbReference>
<dbReference type="GO" id="GO:0016020">
    <property type="term" value="C:membrane"/>
    <property type="evidence" value="ECO:0007669"/>
    <property type="project" value="TreeGrafter"/>
</dbReference>
<sequence>MTSLPSDAVLEKGYSAHDFKGTTKQMGYAIPGSATPGFSAIYKNGMYPDVMLGTDEFKTLTAYDCFARGLSRSAKLNCLGHRPYDPVTKTWGKYQWQTWEEVARRRDAIGAGIVKLHEKSLSGKTKQYCVAIFAKNRPEWAISDLACSSQSLVGVALYDTLGADSTEYIVNHCEAEMIICSLDKIPVLLASKSKMPKLRVLVSMDELDAGEVPGQSKSALLAHWAEEKDVQIMSFSDLERLGEQFPRSHNIPGPDDIWTINYTSGTTGNPKGAILQHRCVPAAVLGSGAANGARANDVVYSCLPLAHCYQRSIDNGMFYAGGSIGYTRGDMLGLVEDMQLLHPTIFASVPRILSRFAAAIRAQTIHAPGVAGAISRTAFAAKKAKMDAGGDNTHILWDKVWSRKIQKIFGGRLRVISSGSAPISSDDYVFLNAALGCTLVNGYGLTETNAAACVALPSDCSVGHCGPPMILAEFKLRSVPSMNYSAEDQPKPRGELLIRSPMNFKEYLKEPTKTAEALTEDGWFCTGDIFSVDSEGRFGMIDRVKNFFKLAQGEYVAPEKIENAMLASGIASQIFVHGNSEESFLVAIAGINPEEFIPFASKVLGREVTATDPATLQAACDDKRVKDAYLAICDRNAQKSKLAGFEKIKRVYLTFEPFTVENDLVTPTMKVKRSQAAKFYKSQIDVMYAEKMKQVMAKL</sequence>
<evidence type="ECO:0000313" key="4">
    <source>
        <dbReference type="EMBL" id="CCG80519.1"/>
    </source>
</evidence>
<proteinExistence type="predicted"/>
<evidence type="ECO:0000313" key="5">
    <source>
        <dbReference type="Proteomes" id="UP000013776"/>
    </source>
</evidence>
<dbReference type="InterPro" id="IPR042099">
    <property type="entry name" value="ANL_N_sf"/>
</dbReference>
<keyword evidence="1" id="KW-0547">Nucleotide-binding</keyword>
<evidence type="ECO:0000256" key="1">
    <source>
        <dbReference type="ARBA" id="ARBA00022741"/>
    </source>
</evidence>
<dbReference type="Gene3D" id="3.40.50.12780">
    <property type="entry name" value="N-terminal domain of ligase-like"/>
    <property type="match status" value="1"/>
</dbReference>
<reference evidence="4 5" key="1">
    <citation type="journal article" date="2013" name="MBio">
        <title>Genome sequencing of the plant pathogen Taphrina deformans, the causal agent of peach leaf curl.</title>
        <authorList>
            <person name="Cisse O.H."/>
            <person name="Almeida J.M.G.C.F."/>
            <person name="Fonseca A."/>
            <person name="Kumar A.A."/>
            <person name="Salojaervi J."/>
            <person name="Overmyer K."/>
            <person name="Hauser P.M."/>
            <person name="Pagni M."/>
        </authorList>
    </citation>
    <scope>NUCLEOTIDE SEQUENCE [LARGE SCALE GENOMIC DNA]</scope>
    <source>
        <strain evidence="5">PYCC 5710 / ATCC 11124 / CBS 356.35 / IMI 108563 / JCM 9778 / NBRC 8474</strain>
    </source>
</reference>
<dbReference type="GO" id="GO:0005783">
    <property type="term" value="C:endoplasmic reticulum"/>
    <property type="evidence" value="ECO:0007669"/>
    <property type="project" value="TreeGrafter"/>
</dbReference>
<accession>R4X698</accession>